<name>A0ABR4PRX2_9HELO</name>
<accession>A0ABR4PRX2</accession>
<dbReference type="EMBL" id="JBFCZG010000002">
    <property type="protein sequence ID" value="KAL3426077.1"/>
    <property type="molecule type" value="Genomic_DNA"/>
</dbReference>
<dbReference type="Pfam" id="PF12224">
    <property type="entry name" value="Amidoligase_2"/>
    <property type="match status" value="1"/>
</dbReference>
<dbReference type="PANTHER" id="PTHR36847">
    <property type="entry name" value="AMIDOLIGASE ENZYME"/>
    <property type="match status" value="1"/>
</dbReference>
<feature type="compositionally biased region" description="Basic and acidic residues" evidence="1">
    <location>
        <begin position="1"/>
        <end position="13"/>
    </location>
</feature>
<comment type="caution">
    <text evidence="2">The sequence shown here is derived from an EMBL/GenBank/DDBJ whole genome shotgun (WGS) entry which is preliminary data.</text>
</comment>
<evidence type="ECO:0008006" key="4">
    <source>
        <dbReference type="Google" id="ProtNLM"/>
    </source>
</evidence>
<evidence type="ECO:0000256" key="1">
    <source>
        <dbReference type="SAM" id="MobiDB-lite"/>
    </source>
</evidence>
<reference evidence="2 3" key="1">
    <citation type="submission" date="2024-06" db="EMBL/GenBank/DDBJ databases">
        <title>Complete genome of Phlyctema vagabunda strain 19-DSS-EL-015.</title>
        <authorList>
            <person name="Fiorenzani C."/>
        </authorList>
    </citation>
    <scope>NUCLEOTIDE SEQUENCE [LARGE SCALE GENOMIC DNA]</scope>
    <source>
        <strain evidence="2 3">19-DSS-EL-015</strain>
    </source>
</reference>
<dbReference type="InterPro" id="IPR022025">
    <property type="entry name" value="Amidoligase_2"/>
</dbReference>
<gene>
    <name evidence="2" type="ORF">PVAG01_02868</name>
</gene>
<proteinExistence type="predicted"/>
<protein>
    <recommendedName>
        <fullName evidence="4">Amidoligase enzyme</fullName>
    </recommendedName>
</protein>
<dbReference type="Proteomes" id="UP001629113">
    <property type="component" value="Unassembled WGS sequence"/>
</dbReference>
<evidence type="ECO:0000313" key="2">
    <source>
        <dbReference type="EMBL" id="KAL3426077.1"/>
    </source>
</evidence>
<organism evidence="2 3">
    <name type="scientific">Phlyctema vagabunda</name>
    <dbReference type="NCBI Taxonomy" id="108571"/>
    <lineage>
        <taxon>Eukaryota</taxon>
        <taxon>Fungi</taxon>
        <taxon>Dikarya</taxon>
        <taxon>Ascomycota</taxon>
        <taxon>Pezizomycotina</taxon>
        <taxon>Leotiomycetes</taxon>
        <taxon>Helotiales</taxon>
        <taxon>Dermateaceae</taxon>
        <taxon>Phlyctema</taxon>
    </lineage>
</organism>
<evidence type="ECO:0000313" key="3">
    <source>
        <dbReference type="Proteomes" id="UP001629113"/>
    </source>
</evidence>
<feature type="region of interest" description="Disordered" evidence="1">
    <location>
        <begin position="1"/>
        <end position="29"/>
    </location>
</feature>
<keyword evidence="3" id="KW-1185">Reference proteome</keyword>
<sequence>MQDRAMELGKEMEEASDTPTAASSSESRKPLTFGVELEFLLATLLDDAEDPHPSDPRTPYGISNEKPFSEAGYTKIQRHIARTLNEAGFDAITADQGSESSLQLLSKWVVTSDSSLCMVDTKYAWYAVELNSPAYYTCPESILIVQKVCALLKKTYRINHNNSSGLHVHVGDGFAGFSDTVTQNVAAMSWAFEDLLDQMHPKSRIDGNEMCPSTLDGSRMTDALLNEKIVQRNLNGAFDPAEMRKLKHEGIARIFAAPGIYQLSLLLVPCYGGRSSASLRNLTTNDTLERDRKTIEFRKHQGTLRPERVAHWIRFCVGLVDFAMEIPRPRLVEFVTSKIDDSGFGLVELLNSIGLPLQARYYGILARQKSEEVQVDPTGKKQPDDDPDFDTITHQGQHLFIIPTTDFWDDLMDEDFSLDEAEKAYEARWSEEETRPRGEDSMW</sequence>
<dbReference type="PANTHER" id="PTHR36847:SF1">
    <property type="entry name" value="AMIDOLIGASE ENZYME"/>
    <property type="match status" value="1"/>
</dbReference>